<evidence type="ECO:0000256" key="6">
    <source>
        <dbReference type="SAM" id="Phobius"/>
    </source>
</evidence>
<feature type="transmembrane region" description="Helical" evidence="6">
    <location>
        <begin position="208"/>
        <end position="228"/>
    </location>
</feature>
<feature type="transmembrane region" description="Helical" evidence="6">
    <location>
        <begin position="170"/>
        <end position="196"/>
    </location>
</feature>
<dbReference type="GO" id="GO:0016020">
    <property type="term" value="C:membrane"/>
    <property type="evidence" value="ECO:0007669"/>
    <property type="project" value="UniProtKB-SubCell"/>
</dbReference>
<dbReference type="Proteomes" id="UP001162031">
    <property type="component" value="Unassembled WGS sequence"/>
</dbReference>
<keyword evidence="3 6" id="KW-0812">Transmembrane</keyword>
<keyword evidence="5 6" id="KW-0472">Membrane</keyword>
<proteinExistence type="predicted"/>
<dbReference type="InterPro" id="IPR036259">
    <property type="entry name" value="MFS_trans_sf"/>
</dbReference>
<dbReference type="PANTHER" id="PTHR23511">
    <property type="entry name" value="SYNAPTIC VESICLE GLYCOPROTEIN 2"/>
    <property type="match status" value="1"/>
</dbReference>
<dbReference type="PROSITE" id="PS00217">
    <property type="entry name" value="SUGAR_TRANSPORT_2"/>
    <property type="match status" value="1"/>
</dbReference>
<dbReference type="Pfam" id="PF00083">
    <property type="entry name" value="Sugar_tr"/>
    <property type="match status" value="1"/>
</dbReference>
<dbReference type="PROSITE" id="PS50850">
    <property type="entry name" value="MFS"/>
    <property type="match status" value="1"/>
</dbReference>
<accession>A0AAV0TF09</accession>
<comment type="caution">
    <text evidence="8">The sequence shown here is derived from an EMBL/GenBank/DDBJ whole genome shotgun (WGS) entry which is preliminary data.</text>
</comment>
<evidence type="ECO:0000259" key="7">
    <source>
        <dbReference type="PROSITE" id="PS50850"/>
    </source>
</evidence>
<evidence type="ECO:0000256" key="2">
    <source>
        <dbReference type="ARBA" id="ARBA00022448"/>
    </source>
</evidence>
<feature type="transmembrane region" description="Helical" evidence="6">
    <location>
        <begin position="44"/>
        <end position="69"/>
    </location>
</feature>
<sequence>MAARVCTWELPDENVVIVDDIAALKKAVHDEMERIGCGLHQYRVVAILGCGNVADAVEILAIGYILMVYEEAEGALTPWESSLLTAAVFAGMVGGGLLGGVAGDLYGRKPVLLTTLAINAVAAFLSALSTSVYWLILFRALAGIGVGGVVASLFALCLEHAPVSARGRSITALCSFWMVGAVLTAGTAWVMLGTYADGERIVPLSWRWFAAVVGLPSLICFVLTYRYIPESPHFLASKGDAQGATSVLQYIHGVNKSRRHIQIEFASSEAIRGGETNQMAQKTEGGFHMSAEEAIEAADITSSRHVACTRDGLRVVARLLEPSNVGPTLLLMLCGFSLSFGSYGMSTWIAKMLKSAGFANPFQNAFLFAGANFPGNVFSLYLIDVIGHQRLLSGALFTSGFCALLFAFNVEGSKTVIVLVSCLFNACTTAAWNGFSVLSAENFPQELRTTGISMVNCSNRIAAIAAQFVNGYLMGPPPHLAALLLVTTVVMTTGGFASRWIPHGGDDDIDAIGKSGCNRHLYVTAEATRRSQGRNDGEHAVLIQRDVPLRGKQCSP</sequence>
<keyword evidence="9" id="KW-1185">Reference proteome</keyword>
<evidence type="ECO:0000313" key="9">
    <source>
        <dbReference type="Proteomes" id="UP001162031"/>
    </source>
</evidence>
<evidence type="ECO:0000256" key="5">
    <source>
        <dbReference type="ARBA" id="ARBA00023136"/>
    </source>
</evidence>
<feature type="transmembrane region" description="Helical" evidence="6">
    <location>
        <begin position="390"/>
        <end position="410"/>
    </location>
</feature>
<feature type="transmembrane region" description="Helical" evidence="6">
    <location>
        <begin position="134"/>
        <end position="158"/>
    </location>
</feature>
<dbReference type="SUPFAM" id="SSF103473">
    <property type="entry name" value="MFS general substrate transporter"/>
    <property type="match status" value="1"/>
</dbReference>
<evidence type="ECO:0000313" key="8">
    <source>
        <dbReference type="EMBL" id="CAI5719267.1"/>
    </source>
</evidence>
<dbReference type="Gene3D" id="1.20.1250.20">
    <property type="entry name" value="MFS general substrate transporter like domains"/>
    <property type="match status" value="1"/>
</dbReference>
<keyword evidence="4 6" id="KW-1133">Transmembrane helix</keyword>
<dbReference type="GO" id="GO:0022857">
    <property type="term" value="F:transmembrane transporter activity"/>
    <property type="evidence" value="ECO:0007669"/>
    <property type="project" value="InterPro"/>
</dbReference>
<dbReference type="EMBL" id="CANTFL010000228">
    <property type="protein sequence ID" value="CAI5719267.1"/>
    <property type="molecule type" value="Genomic_DNA"/>
</dbReference>
<organism evidence="8 9">
    <name type="scientific">Hyaloperonospora brassicae</name>
    <name type="common">Brassica downy mildew</name>
    <name type="synonym">Peronospora brassicae</name>
    <dbReference type="NCBI Taxonomy" id="162125"/>
    <lineage>
        <taxon>Eukaryota</taxon>
        <taxon>Sar</taxon>
        <taxon>Stramenopiles</taxon>
        <taxon>Oomycota</taxon>
        <taxon>Peronosporomycetes</taxon>
        <taxon>Peronosporales</taxon>
        <taxon>Peronosporaceae</taxon>
        <taxon>Hyaloperonospora</taxon>
    </lineage>
</organism>
<reference evidence="8" key="1">
    <citation type="submission" date="2022-12" db="EMBL/GenBank/DDBJ databases">
        <authorList>
            <person name="Webb A."/>
        </authorList>
    </citation>
    <scope>NUCLEOTIDE SEQUENCE</scope>
    <source>
        <strain evidence="8">Hp1</strain>
    </source>
</reference>
<protein>
    <recommendedName>
        <fullName evidence="7">Major facilitator superfamily (MFS) profile domain-containing protein</fullName>
    </recommendedName>
</protein>
<dbReference type="InterPro" id="IPR020846">
    <property type="entry name" value="MFS_dom"/>
</dbReference>
<evidence type="ECO:0000256" key="3">
    <source>
        <dbReference type="ARBA" id="ARBA00022692"/>
    </source>
</evidence>
<dbReference type="PANTHER" id="PTHR23511:SF34">
    <property type="entry name" value="SYNAPTIC VESICLE GLYCOPROTEIN 2"/>
    <property type="match status" value="1"/>
</dbReference>
<feature type="transmembrane region" description="Helical" evidence="6">
    <location>
        <begin position="110"/>
        <end position="128"/>
    </location>
</feature>
<gene>
    <name evidence="8" type="ORF">HBR001_LOCUS2162</name>
</gene>
<comment type="subcellular location">
    <subcellularLocation>
        <location evidence="1">Membrane</location>
        <topology evidence="1">Multi-pass membrane protein</topology>
    </subcellularLocation>
</comment>
<name>A0AAV0TF09_HYABA</name>
<feature type="transmembrane region" description="Helical" evidence="6">
    <location>
        <begin position="81"/>
        <end position="103"/>
    </location>
</feature>
<feature type="transmembrane region" description="Helical" evidence="6">
    <location>
        <begin position="416"/>
        <end position="438"/>
    </location>
</feature>
<evidence type="ECO:0000256" key="4">
    <source>
        <dbReference type="ARBA" id="ARBA00022989"/>
    </source>
</evidence>
<evidence type="ECO:0000256" key="1">
    <source>
        <dbReference type="ARBA" id="ARBA00004141"/>
    </source>
</evidence>
<feature type="transmembrane region" description="Helical" evidence="6">
    <location>
        <begin position="328"/>
        <end position="350"/>
    </location>
</feature>
<dbReference type="AlphaFoldDB" id="A0AAV0TF09"/>
<dbReference type="InterPro" id="IPR005828">
    <property type="entry name" value="MFS_sugar_transport-like"/>
</dbReference>
<dbReference type="InterPro" id="IPR005829">
    <property type="entry name" value="Sugar_transporter_CS"/>
</dbReference>
<keyword evidence="2" id="KW-0813">Transport</keyword>
<feature type="domain" description="Major facilitator superfamily (MFS) profile" evidence="7">
    <location>
        <begin position="44"/>
        <end position="505"/>
    </location>
</feature>